<comment type="subcellular location">
    <subcellularLocation>
        <location evidence="1">Cell membrane</location>
        <topology evidence="1">Multi-pass membrane protein</topology>
    </subcellularLocation>
</comment>
<dbReference type="InterPro" id="IPR045276">
    <property type="entry name" value="YbiO_bact"/>
</dbReference>
<evidence type="ECO:0000256" key="5">
    <source>
        <dbReference type="ARBA" id="ARBA00022989"/>
    </source>
</evidence>
<evidence type="ECO:0000256" key="2">
    <source>
        <dbReference type="ARBA" id="ARBA00008017"/>
    </source>
</evidence>
<dbReference type="Pfam" id="PF21088">
    <property type="entry name" value="MS_channel_1st"/>
    <property type="match status" value="1"/>
</dbReference>
<dbReference type="SUPFAM" id="SSF50182">
    <property type="entry name" value="Sm-like ribonucleoproteins"/>
    <property type="match status" value="1"/>
</dbReference>
<dbReference type="AlphaFoldDB" id="A0A420WS70"/>
<keyword evidence="5 8" id="KW-1133">Transmembrane helix</keyword>
<feature type="transmembrane region" description="Helical" evidence="8">
    <location>
        <begin position="261"/>
        <end position="280"/>
    </location>
</feature>
<dbReference type="InterPro" id="IPR023408">
    <property type="entry name" value="MscS_beta-dom_sf"/>
</dbReference>
<dbReference type="InterPro" id="IPR010920">
    <property type="entry name" value="LSM_dom_sf"/>
</dbReference>
<dbReference type="InterPro" id="IPR011066">
    <property type="entry name" value="MscS_channel_C_sf"/>
</dbReference>
<evidence type="ECO:0000259" key="13">
    <source>
        <dbReference type="Pfam" id="PF25392"/>
    </source>
</evidence>
<feature type="domain" description="Mechanosensitive ion channel MscS C-terminal" evidence="11">
    <location>
        <begin position="637"/>
        <end position="724"/>
    </location>
</feature>
<feature type="domain" description="Mechanosensitive ion channel transmembrane helices 2/3" evidence="12">
    <location>
        <begin position="525"/>
        <end position="565"/>
    </location>
</feature>
<accession>A0A420WS70</accession>
<evidence type="ECO:0000313" key="14">
    <source>
        <dbReference type="EMBL" id="RKQ73918.1"/>
    </source>
</evidence>
<feature type="transmembrane region" description="Helical" evidence="8">
    <location>
        <begin position="217"/>
        <end position="240"/>
    </location>
</feature>
<dbReference type="Pfam" id="PF00924">
    <property type="entry name" value="MS_channel_2nd"/>
    <property type="match status" value="1"/>
</dbReference>
<dbReference type="Pfam" id="PF21082">
    <property type="entry name" value="MS_channel_3rd"/>
    <property type="match status" value="1"/>
</dbReference>
<feature type="region of interest" description="Disordered" evidence="7">
    <location>
        <begin position="752"/>
        <end position="812"/>
    </location>
</feature>
<feature type="transmembrane region" description="Helical" evidence="8">
    <location>
        <begin position="433"/>
        <end position="457"/>
    </location>
</feature>
<feature type="compositionally biased region" description="Basic and acidic residues" evidence="7">
    <location>
        <begin position="780"/>
        <end position="812"/>
    </location>
</feature>
<feature type="transmembrane region" description="Helical" evidence="8">
    <location>
        <begin position="178"/>
        <end position="205"/>
    </location>
</feature>
<evidence type="ECO:0000256" key="3">
    <source>
        <dbReference type="ARBA" id="ARBA00022475"/>
    </source>
</evidence>
<dbReference type="InterPro" id="IPR049142">
    <property type="entry name" value="MS_channel_1st"/>
</dbReference>
<dbReference type="InterPro" id="IPR057485">
    <property type="entry name" value="YbiO-like_TM1"/>
</dbReference>
<evidence type="ECO:0000259" key="12">
    <source>
        <dbReference type="Pfam" id="PF21088"/>
    </source>
</evidence>
<evidence type="ECO:0000256" key="1">
    <source>
        <dbReference type="ARBA" id="ARBA00004651"/>
    </source>
</evidence>
<evidence type="ECO:0000256" key="8">
    <source>
        <dbReference type="SAM" id="Phobius"/>
    </source>
</evidence>
<dbReference type="Gene3D" id="1.10.287.1260">
    <property type="match status" value="1"/>
</dbReference>
<keyword evidence="4 8" id="KW-0812">Transmembrane</keyword>
<comment type="caution">
    <text evidence="14">The sequence shown here is derived from an EMBL/GenBank/DDBJ whole genome shotgun (WGS) entry which is preliminary data.</text>
</comment>
<name>A0A420WS70_9PROT</name>
<protein>
    <submittedName>
        <fullName evidence="14">Small conductance mechanosensitive channel</fullName>
    </submittedName>
</protein>
<dbReference type="InterPro" id="IPR011014">
    <property type="entry name" value="MscS_channel_TM-2"/>
</dbReference>
<feature type="transmembrane region" description="Helical" evidence="8">
    <location>
        <begin position="136"/>
        <end position="157"/>
    </location>
</feature>
<comment type="similarity">
    <text evidence="2">Belongs to the MscS (TC 1.A.23) family.</text>
</comment>
<evidence type="ECO:0000259" key="11">
    <source>
        <dbReference type="Pfam" id="PF21082"/>
    </source>
</evidence>
<evidence type="ECO:0000256" key="9">
    <source>
        <dbReference type="SAM" id="SignalP"/>
    </source>
</evidence>
<evidence type="ECO:0000256" key="7">
    <source>
        <dbReference type="SAM" id="MobiDB-lite"/>
    </source>
</evidence>
<evidence type="ECO:0000256" key="4">
    <source>
        <dbReference type="ARBA" id="ARBA00022692"/>
    </source>
</evidence>
<keyword evidence="9" id="KW-0732">Signal</keyword>
<dbReference type="GO" id="GO:0008381">
    <property type="term" value="F:mechanosensitive monoatomic ion channel activity"/>
    <property type="evidence" value="ECO:0007669"/>
    <property type="project" value="InterPro"/>
</dbReference>
<feature type="transmembrane region" description="Helical" evidence="8">
    <location>
        <begin position="292"/>
        <end position="310"/>
    </location>
</feature>
<feature type="transmembrane region" description="Helical" evidence="8">
    <location>
        <begin position="381"/>
        <end position="402"/>
    </location>
</feature>
<feature type="compositionally biased region" description="Basic and acidic residues" evidence="7">
    <location>
        <begin position="752"/>
        <end position="762"/>
    </location>
</feature>
<dbReference type="InterPro" id="IPR049278">
    <property type="entry name" value="MS_channel_C"/>
</dbReference>
<dbReference type="Gene3D" id="2.30.30.60">
    <property type="match status" value="1"/>
</dbReference>
<keyword evidence="6 8" id="KW-0472">Membrane</keyword>
<feature type="transmembrane region" description="Helical" evidence="8">
    <location>
        <begin position="355"/>
        <end position="375"/>
    </location>
</feature>
<feature type="transmembrane region" description="Helical" evidence="8">
    <location>
        <begin position="518"/>
        <end position="540"/>
    </location>
</feature>
<dbReference type="PANTHER" id="PTHR30460:SF0">
    <property type="entry name" value="MODERATE CONDUCTANCE MECHANOSENSITIVE CHANNEL YBIO"/>
    <property type="match status" value="1"/>
</dbReference>
<evidence type="ECO:0000256" key="6">
    <source>
        <dbReference type="ARBA" id="ARBA00023136"/>
    </source>
</evidence>
<dbReference type="SUPFAM" id="SSF82689">
    <property type="entry name" value="Mechanosensitive channel protein MscS (YggB), C-terminal domain"/>
    <property type="match status" value="1"/>
</dbReference>
<proteinExistence type="inferred from homology"/>
<dbReference type="Gene3D" id="3.30.70.100">
    <property type="match status" value="1"/>
</dbReference>
<feature type="signal peptide" evidence="9">
    <location>
        <begin position="1"/>
        <end position="27"/>
    </location>
</feature>
<dbReference type="Proteomes" id="UP000277424">
    <property type="component" value="Unassembled WGS sequence"/>
</dbReference>
<reference evidence="14 15" key="1">
    <citation type="submission" date="2018-10" db="EMBL/GenBank/DDBJ databases">
        <title>Comparative analysis of microorganisms from saline springs in Andes Mountain Range, Colombia.</title>
        <authorList>
            <person name="Rubin E."/>
        </authorList>
    </citation>
    <scope>NUCLEOTIDE SEQUENCE [LARGE SCALE GENOMIC DNA]</scope>
    <source>
        <strain evidence="14 15">USBA 36</strain>
    </source>
</reference>
<evidence type="ECO:0000259" key="10">
    <source>
        <dbReference type="Pfam" id="PF00924"/>
    </source>
</evidence>
<dbReference type="SUPFAM" id="SSF82861">
    <property type="entry name" value="Mechanosensitive channel protein MscS (YggB), transmembrane region"/>
    <property type="match status" value="1"/>
</dbReference>
<dbReference type="RefSeq" id="WP_121219017.1">
    <property type="nucleotide sequence ID" value="NZ_RBIG01000001.1"/>
</dbReference>
<organism evidence="14 15">
    <name type="scientific">Oceanibaculum indicum</name>
    <dbReference type="NCBI Taxonomy" id="526216"/>
    <lineage>
        <taxon>Bacteria</taxon>
        <taxon>Pseudomonadati</taxon>
        <taxon>Pseudomonadota</taxon>
        <taxon>Alphaproteobacteria</taxon>
        <taxon>Rhodospirillales</taxon>
        <taxon>Oceanibaculaceae</taxon>
        <taxon>Oceanibaculum</taxon>
    </lineage>
</organism>
<dbReference type="EMBL" id="RBIG01000001">
    <property type="protein sequence ID" value="RKQ73918.1"/>
    <property type="molecule type" value="Genomic_DNA"/>
</dbReference>
<gene>
    <name evidence="14" type="ORF">BCL74_1711</name>
</gene>
<feature type="chain" id="PRO_5019203510" evidence="9">
    <location>
        <begin position="28"/>
        <end position="812"/>
    </location>
</feature>
<sequence length="812" mass="88711">MLSALRTALFALSLACALLVPAAGALAQQPGQAQEAAQESGQVPAQQELQKLADTLKDEQKRQALIEQIEALVKVQDASGEAQEPVPVSSLLGRVSARIGVLSGALVQGIEAVFNYDRVLDWGMTLARDEQRRERLLLGLGKILVVVLSGYVAYYVVRLLFRRLRRQAAEKEAQTRWLSWLMLLVRGVFDLIPVLAFFGAAQAVIVMAQMPPSVRLASVALIFAFVVYKAVMAAIDLLLSPQHRDRRHLRITDETAAYLHIWLRRFTITAVFGLFAVEAAVPLGLPNAVAEVFVKLIYVVLAVMAVIFVLQNRKPVADALRGGDPATAWQAEGEEPQPELPAAARAMRRMRRRIAGIWHFVALLYIFALFGILILEVQGGFTFVIRATIISGIILVLARLAWTGIDRAVTQLFSVSEQMRQDFPSLEARANRYVPVLSTVLHALIVVIAAVALLQVWGLDAFAYVTSTGGQRFVTTVLTILIILGVAAAIWEAVSLMVERYLKRLDDQGQTNTRAKTLLPLVRNALLIVLITLVTLIVLSELGVNIAPLLAGAGVIGLAIGFGSQALVKDVITGLFLLVEDTINVGDVVQVGSQSGVVEGMSIRAIRLRDLGGNVHVIPFGSVDIITNMTKDFGRAVVDVGIAYRENVDEVIEVLRKIGEELAEDENFKANITAPMEIFGVQALGDSAVVIRCRFTTKAGMQWAISREMNRRVKNRFDELGIEIPFPHQTLYFGIDKEGGSPPARLLIDRAKRAKPVQKDEPAPDAATSEAKQPKGPPPEMRDSADAKVQAAKEEAEEKQAEEAAEKEKKKS</sequence>
<dbReference type="GO" id="GO:0005886">
    <property type="term" value="C:plasma membrane"/>
    <property type="evidence" value="ECO:0007669"/>
    <property type="project" value="UniProtKB-SubCell"/>
</dbReference>
<dbReference type="OrthoDB" id="9814206at2"/>
<feature type="domain" description="Mechanosensitive ion channel MscS" evidence="10">
    <location>
        <begin position="567"/>
        <end position="629"/>
    </location>
</feature>
<feature type="domain" description="Moderate conductance mechanosensitive channel YbiO-like transmembrane helix 1" evidence="13">
    <location>
        <begin position="387"/>
        <end position="462"/>
    </location>
</feature>
<dbReference type="Pfam" id="PF25392">
    <property type="entry name" value="MS_channel_TM1"/>
    <property type="match status" value="1"/>
</dbReference>
<dbReference type="InterPro" id="IPR006685">
    <property type="entry name" value="MscS_channel_2nd"/>
</dbReference>
<keyword evidence="3" id="KW-1003">Cell membrane</keyword>
<evidence type="ECO:0000313" key="15">
    <source>
        <dbReference type="Proteomes" id="UP000277424"/>
    </source>
</evidence>
<feature type="transmembrane region" description="Helical" evidence="8">
    <location>
        <begin position="546"/>
        <end position="568"/>
    </location>
</feature>
<feature type="transmembrane region" description="Helical" evidence="8">
    <location>
        <begin position="477"/>
        <end position="498"/>
    </location>
</feature>
<dbReference type="PANTHER" id="PTHR30460">
    <property type="entry name" value="MODERATE CONDUCTANCE MECHANOSENSITIVE CHANNEL YBIO"/>
    <property type="match status" value="1"/>
</dbReference>